<dbReference type="PROSITE" id="PS00583">
    <property type="entry name" value="PFKB_KINASES_1"/>
    <property type="match status" value="1"/>
</dbReference>
<keyword evidence="2 6" id="KW-0808">Transferase</keyword>
<comment type="pathway">
    <text evidence="6">Carbohydrate metabolism; D-tagatose 6-phosphate degradation; D-glyceraldehyde 3-phosphate and glycerone phosphate from D-tagatose 6-phosphate: step 1/2.</text>
</comment>
<dbReference type="PANTHER" id="PTHR46566:SF1">
    <property type="entry name" value="1-PHOSPHOFRUCTOKINASE"/>
    <property type="match status" value="1"/>
</dbReference>
<dbReference type="Pfam" id="PF00294">
    <property type="entry name" value="PfkB"/>
    <property type="match status" value="1"/>
</dbReference>
<dbReference type="PIRSF" id="PIRSF000535">
    <property type="entry name" value="1PFK/6PFK/LacC"/>
    <property type="match status" value="1"/>
</dbReference>
<evidence type="ECO:0000256" key="3">
    <source>
        <dbReference type="ARBA" id="ARBA00022741"/>
    </source>
</evidence>
<dbReference type="SUPFAM" id="SSF53613">
    <property type="entry name" value="Ribokinase-like"/>
    <property type="match status" value="1"/>
</dbReference>
<dbReference type="RefSeq" id="WP_290141730.1">
    <property type="nucleotide sequence ID" value="NZ_CP101620.1"/>
</dbReference>
<dbReference type="InterPro" id="IPR002173">
    <property type="entry name" value="Carboh/pur_kinase_PfkB_CS"/>
</dbReference>
<dbReference type="Proteomes" id="UP001060112">
    <property type="component" value="Chromosome"/>
</dbReference>
<comment type="catalytic activity">
    <reaction evidence="6">
        <text>D-tagatofuranose 6-phosphate + ATP = D-tagatofuranose 1,6-bisphosphate + ADP + H(+)</text>
        <dbReference type="Rhea" id="RHEA:12420"/>
        <dbReference type="ChEBI" id="CHEBI:15378"/>
        <dbReference type="ChEBI" id="CHEBI:30616"/>
        <dbReference type="ChEBI" id="CHEBI:58694"/>
        <dbReference type="ChEBI" id="CHEBI:58695"/>
        <dbReference type="ChEBI" id="CHEBI:456216"/>
        <dbReference type="EC" id="2.7.1.144"/>
    </reaction>
</comment>
<dbReference type="Gene3D" id="3.40.1190.20">
    <property type="match status" value="1"/>
</dbReference>
<dbReference type="NCBIfam" id="TIGR03168">
    <property type="entry name" value="1-PFK"/>
    <property type="match status" value="1"/>
</dbReference>
<evidence type="ECO:0000313" key="8">
    <source>
        <dbReference type="EMBL" id="UTY40307.1"/>
    </source>
</evidence>
<dbReference type="PANTHER" id="PTHR46566">
    <property type="entry name" value="1-PHOSPHOFRUCTOKINASE-RELATED"/>
    <property type="match status" value="1"/>
</dbReference>
<dbReference type="InterPro" id="IPR011611">
    <property type="entry name" value="PfkB_dom"/>
</dbReference>
<evidence type="ECO:0000256" key="2">
    <source>
        <dbReference type="ARBA" id="ARBA00022679"/>
    </source>
</evidence>
<protein>
    <recommendedName>
        <fullName evidence="6">Tagatose-6-phosphate kinase</fullName>
        <ecNumber evidence="6">2.7.1.144</ecNumber>
    </recommendedName>
</protein>
<dbReference type="EC" id="2.7.1.144" evidence="6"/>
<feature type="domain" description="Carbohydrate kinase PfkB" evidence="7">
    <location>
        <begin position="8"/>
        <end position="288"/>
    </location>
</feature>
<comment type="similarity">
    <text evidence="1">Belongs to the carbohydrate kinase pfkB family.</text>
</comment>
<dbReference type="CDD" id="cd01164">
    <property type="entry name" value="FruK_PfkB_like"/>
    <property type="match status" value="1"/>
</dbReference>
<name>A0ABY5I8Q1_9FIRM</name>
<evidence type="ECO:0000313" key="9">
    <source>
        <dbReference type="Proteomes" id="UP001060112"/>
    </source>
</evidence>
<proteinExistence type="inferred from homology"/>
<keyword evidence="5 6" id="KW-0067">ATP-binding</keyword>
<keyword evidence="6" id="KW-0423">Lactose metabolism</keyword>
<evidence type="ECO:0000256" key="6">
    <source>
        <dbReference type="PIRNR" id="PIRNR000535"/>
    </source>
</evidence>
<evidence type="ECO:0000259" key="7">
    <source>
        <dbReference type="Pfam" id="PF00294"/>
    </source>
</evidence>
<evidence type="ECO:0000256" key="1">
    <source>
        <dbReference type="ARBA" id="ARBA00005380"/>
    </source>
</evidence>
<evidence type="ECO:0000256" key="5">
    <source>
        <dbReference type="ARBA" id="ARBA00022840"/>
    </source>
</evidence>
<reference evidence="8" key="1">
    <citation type="submission" date="2022-07" db="EMBL/GenBank/DDBJ databases">
        <title>Faecal culturing of patients with breast cancer.</title>
        <authorList>
            <person name="Teng N.M.Y."/>
            <person name="Kiu R."/>
            <person name="Evans R."/>
            <person name="Baker D.J."/>
            <person name="Zenner C."/>
            <person name="Robinson S.D."/>
            <person name="Hall L.J."/>
        </authorList>
    </citation>
    <scope>NUCLEOTIDE SEQUENCE</scope>
    <source>
        <strain evidence="8">LH1062</strain>
    </source>
</reference>
<keyword evidence="9" id="KW-1185">Reference proteome</keyword>
<dbReference type="EMBL" id="CP101620">
    <property type="protein sequence ID" value="UTY40307.1"/>
    <property type="molecule type" value="Genomic_DNA"/>
</dbReference>
<comment type="similarity">
    <text evidence="6">Belongs to the carbohydrate kinase PfkB family. LacC subfamily.</text>
</comment>
<accession>A0ABY5I8Q1</accession>
<keyword evidence="3 6" id="KW-0547">Nucleotide-binding</keyword>
<evidence type="ECO:0000256" key="4">
    <source>
        <dbReference type="ARBA" id="ARBA00022777"/>
    </source>
</evidence>
<dbReference type="InterPro" id="IPR017583">
    <property type="entry name" value="Tagatose/fructose_Pkinase"/>
</dbReference>
<keyword evidence="4" id="KW-0418">Kinase</keyword>
<organism evidence="8 9">
    <name type="scientific">Allocoprobacillus halotolerans</name>
    <dbReference type="NCBI Taxonomy" id="2944914"/>
    <lineage>
        <taxon>Bacteria</taxon>
        <taxon>Bacillati</taxon>
        <taxon>Bacillota</taxon>
        <taxon>Erysipelotrichia</taxon>
        <taxon>Erysipelotrichales</taxon>
        <taxon>Erysipelotrichaceae</taxon>
        <taxon>Allocoprobacillus</taxon>
    </lineage>
</organism>
<gene>
    <name evidence="8" type="ORF">NMU03_05845</name>
</gene>
<sequence>MIYTFTFNPSIDHFIEVNKPILMDTEVNRSSKEIFKVGGKGINVSKTLNELGIDSTAVILSGGFTGQFICNEIDKMKCVKRKSFQVTENNRINVKLQTEKQTFCINGQGPTISKEIQNKILDYLKTITRNDWILICGSLAKNMNVQFLLEMAKIVHDRKAKFIIDMELEIETLKKLKPYLIKPNFYEFENLIQKSLADEKELKESLQLVIESGVDNILLSMGKKGAIFANKEHFYQLSQNQMKAVHSVGPGDAMLAAFIGKLYSGESIEEALKWGGAAGSAVVSGYKDIDISTIQKFFNQVKVKKI</sequence>
<dbReference type="InterPro" id="IPR029056">
    <property type="entry name" value="Ribokinase-like"/>
</dbReference>